<dbReference type="SUPFAM" id="SSF48019">
    <property type="entry name" value="post-AAA+ oligomerization domain-like"/>
    <property type="match status" value="1"/>
</dbReference>
<dbReference type="EMBL" id="CP101717">
    <property type="protein sequence ID" value="WLD59011.1"/>
    <property type="molecule type" value="Genomic_DNA"/>
</dbReference>
<evidence type="ECO:0000256" key="7">
    <source>
        <dbReference type="ARBA" id="ARBA00034754"/>
    </source>
</evidence>
<comment type="catalytic activity">
    <reaction evidence="8">
        <text>DNA(n) + a 2'-deoxyribonucleoside 5'-triphosphate = DNA(n+1) + diphosphate</text>
        <dbReference type="Rhea" id="RHEA:22508"/>
        <dbReference type="Rhea" id="RHEA-COMP:17339"/>
        <dbReference type="Rhea" id="RHEA-COMP:17340"/>
        <dbReference type="ChEBI" id="CHEBI:33019"/>
        <dbReference type="ChEBI" id="CHEBI:61560"/>
        <dbReference type="ChEBI" id="CHEBI:173112"/>
        <dbReference type="EC" id="2.7.7.7"/>
    </reaction>
</comment>
<dbReference type="Gene3D" id="3.40.50.300">
    <property type="entry name" value="P-loop containing nucleotide triphosphate hydrolases"/>
    <property type="match status" value="1"/>
</dbReference>
<evidence type="ECO:0000256" key="3">
    <source>
        <dbReference type="ARBA" id="ARBA00022679"/>
    </source>
</evidence>
<keyword evidence="4 12" id="KW-0548">Nucleotidyltransferase</keyword>
<evidence type="ECO:0000256" key="1">
    <source>
        <dbReference type="ARBA" id="ARBA00012417"/>
    </source>
</evidence>
<keyword evidence="6" id="KW-0239">DNA-directed DNA polymerase</keyword>
<evidence type="ECO:0000256" key="5">
    <source>
        <dbReference type="ARBA" id="ARBA00022705"/>
    </source>
</evidence>
<proteinExistence type="inferred from homology"/>
<dbReference type="GO" id="GO:0003677">
    <property type="term" value="F:DNA binding"/>
    <property type="evidence" value="ECO:0007669"/>
    <property type="project" value="InterPro"/>
</dbReference>
<evidence type="ECO:0000259" key="11">
    <source>
        <dbReference type="Pfam" id="PF21694"/>
    </source>
</evidence>
<dbReference type="InterPro" id="IPR048466">
    <property type="entry name" value="DNA_pol3_delta-like_C"/>
</dbReference>
<dbReference type="InterPro" id="IPR005790">
    <property type="entry name" value="DNA_polIII_delta"/>
</dbReference>
<comment type="similarity">
    <text evidence="7">Belongs to the DNA polymerase HolA subunit family.</text>
</comment>
<dbReference type="GO" id="GO:0006261">
    <property type="term" value="P:DNA-templated DNA replication"/>
    <property type="evidence" value="ECO:0007669"/>
    <property type="project" value="TreeGrafter"/>
</dbReference>
<dbReference type="GO" id="GO:0003887">
    <property type="term" value="F:DNA-directed DNA polymerase activity"/>
    <property type="evidence" value="ECO:0007669"/>
    <property type="project" value="UniProtKB-UniRule"/>
</dbReference>
<evidence type="ECO:0000256" key="2">
    <source>
        <dbReference type="ARBA" id="ARBA00017703"/>
    </source>
</evidence>
<dbReference type="SUPFAM" id="SSF52540">
    <property type="entry name" value="P-loop containing nucleoside triphosphate hydrolases"/>
    <property type="match status" value="1"/>
</dbReference>
<organism evidence="12">
    <name type="scientific">Salinispirillum sp. LH 10-3-1</name>
    <dbReference type="NCBI Taxonomy" id="2952525"/>
    <lineage>
        <taxon>Bacteria</taxon>
        <taxon>Pseudomonadati</taxon>
        <taxon>Pseudomonadota</taxon>
        <taxon>Gammaproteobacteria</taxon>
        <taxon>Oceanospirillales</taxon>
        <taxon>Saccharospirillaceae</taxon>
        <taxon>Salinispirillum</taxon>
    </lineage>
</organism>
<dbReference type="GO" id="GO:0009360">
    <property type="term" value="C:DNA polymerase III complex"/>
    <property type="evidence" value="ECO:0007669"/>
    <property type="project" value="UniProtKB-UniRule"/>
</dbReference>
<dbReference type="EC" id="2.7.7.7" evidence="1 9"/>
<dbReference type="InterPro" id="IPR008921">
    <property type="entry name" value="DNA_pol3_clamp-load_cplx_C"/>
</dbReference>
<evidence type="ECO:0000256" key="9">
    <source>
        <dbReference type="NCBIfam" id="TIGR01128"/>
    </source>
</evidence>
<dbReference type="Gene3D" id="1.10.8.60">
    <property type="match status" value="1"/>
</dbReference>
<dbReference type="CDD" id="cd18138">
    <property type="entry name" value="HLD_clamp_pol_III_delta"/>
    <property type="match status" value="1"/>
</dbReference>
<sequence length="332" mass="37278">MDIKAEQLTQHLNKQFLPIYVVMGQEPLLVLETLDTLRQHARKNGVGERRVLQADAQFSWSSLIEANQAMSLFSDRLLLELNLERKPDKAGQDVLQEYAASPNPDNILLVNGAALDRATLKTKWFKTFTVQAGVINVWPIQRQQLPQWLSQRARQLKLTLTPDAAQLLAERVDGNLLAAKQELEKLALLCDGEVSAELVLESVVDNARFTVFDLTDAANTGNLARAQRILDSLRSEGVEPLMVQWALTREARHAMQIQEKVQRGESIDQACMALRIMGPRQGPVKQAVSRIKPARWSTLLQLLQRTDAAVKGSDNLDPWLLMGQVVLRWAGR</sequence>
<dbReference type="InterPro" id="IPR010372">
    <property type="entry name" value="DNA_pol3_delta_N"/>
</dbReference>
<protein>
    <recommendedName>
        <fullName evidence="2 9">DNA polymerase III subunit delta</fullName>
        <ecNumber evidence="1 9">2.7.7.7</ecNumber>
    </recommendedName>
</protein>
<evidence type="ECO:0000256" key="8">
    <source>
        <dbReference type="ARBA" id="ARBA00049244"/>
    </source>
</evidence>
<feature type="domain" description="DNA polymerase III delta subunit-like C-terminal" evidence="11">
    <location>
        <begin position="211"/>
        <end position="313"/>
    </location>
</feature>
<keyword evidence="5" id="KW-0235">DNA replication</keyword>
<gene>
    <name evidence="12" type="primary">holA</name>
    <name evidence="12" type="ORF">NFC81_04305</name>
</gene>
<evidence type="ECO:0000256" key="6">
    <source>
        <dbReference type="ARBA" id="ARBA00022932"/>
    </source>
</evidence>
<dbReference type="Pfam" id="PF21694">
    <property type="entry name" value="DNA_pol3_delta_C"/>
    <property type="match status" value="1"/>
</dbReference>
<dbReference type="InterPro" id="IPR027417">
    <property type="entry name" value="P-loop_NTPase"/>
</dbReference>
<dbReference type="PANTHER" id="PTHR34388:SF1">
    <property type="entry name" value="DNA POLYMERASE III SUBUNIT DELTA"/>
    <property type="match status" value="1"/>
</dbReference>
<name>A0AB38YIX4_9GAMM</name>
<evidence type="ECO:0000313" key="12">
    <source>
        <dbReference type="EMBL" id="WLD59011.1"/>
    </source>
</evidence>
<evidence type="ECO:0000259" key="10">
    <source>
        <dbReference type="Pfam" id="PF06144"/>
    </source>
</evidence>
<dbReference type="Pfam" id="PF06144">
    <property type="entry name" value="DNA_pol3_delta"/>
    <property type="match status" value="1"/>
</dbReference>
<feature type="domain" description="DNA polymerase III delta N-terminal" evidence="10">
    <location>
        <begin position="20"/>
        <end position="136"/>
    </location>
</feature>
<dbReference type="Gene3D" id="1.20.272.10">
    <property type="match status" value="1"/>
</dbReference>
<dbReference type="AlphaFoldDB" id="A0AB38YIX4"/>
<accession>A0AB38YIX4</accession>
<keyword evidence="3 12" id="KW-0808">Transferase</keyword>
<evidence type="ECO:0000256" key="4">
    <source>
        <dbReference type="ARBA" id="ARBA00022695"/>
    </source>
</evidence>
<reference evidence="12" key="1">
    <citation type="submission" date="2022-07" db="EMBL/GenBank/DDBJ databases">
        <title>Complete genome sequence of Salinispirillum sp. LH10-3-1 capable of multiple carbohydrate inversion isolated from a soda lake.</title>
        <authorList>
            <person name="Liu J."/>
            <person name="Zhai Y."/>
            <person name="Zhang H."/>
            <person name="Yang H."/>
            <person name="Qu J."/>
            <person name="Li J."/>
        </authorList>
    </citation>
    <scope>NUCLEOTIDE SEQUENCE</scope>
    <source>
        <strain evidence="12">LH 10-3-1</strain>
    </source>
</reference>
<dbReference type="RefSeq" id="WP_304996303.1">
    <property type="nucleotide sequence ID" value="NZ_CP101717.1"/>
</dbReference>
<dbReference type="NCBIfam" id="TIGR01128">
    <property type="entry name" value="holA"/>
    <property type="match status" value="1"/>
</dbReference>
<dbReference type="PANTHER" id="PTHR34388">
    <property type="entry name" value="DNA POLYMERASE III SUBUNIT DELTA"/>
    <property type="match status" value="1"/>
</dbReference>